<keyword evidence="1" id="KW-0812">Transmembrane</keyword>
<evidence type="ECO:0008006" key="4">
    <source>
        <dbReference type="Google" id="ProtNLM"/>
    </source>
</evidence>
<keyword evidence="1" id="KW-0472">Membrane</keyword>
<proteinExistence type="predicted"/>
<keyword evidence="3" id="KW-1185">Reference proteome</keyword>
<protein>
    <recommendedName>
        <fullName evidence="4">MSP domain-containing protein</fullName>
    </recommendedName>
</protein>
<evidence type="ECO:0000313" key="3">
    <source>
        <dbReference type="Proteomes" id="UP000031036"/>
    </source>
</evidence>
<accession>A0A0B2W4M1</accession>
<reference evidence="2 3" key="1">
    <citation type="submission" date="2014-11" db="EMBL/GenBank/DDBJ databases">
        <title>Genetic blueprint of the zoonotic pathogen Toxocara canis.</title>
        <authorList>
            <person name="Zhu X.-Q."/>
            <person name="Korhonen P.K."/>
            <person name="Cai H."/>
            <person name="Young N.D."/>
            <person name="Nejsum P."/>
            <person name="von Samson-Himmelstjerna G."/>
            <person name="Boag P.R."/>
            <person name="Tan P."/>
            <person name="Li Q."/>
            <person name="Min J."/>
            <person name="Yang Y."/>
            <person name="Wang X."/>
            <person name="Fang X."/>
            <person name="Hall R.S."/>
            <person name="Hofmann A."/>
            <person name="Sternberg P.W."/>
            <person name="Jex A.R."/>
            <person name="Gasser R.B."/>
        </authorList>
    </citation>
    <scope>NUCLEOTIDE SEQUENCE [LARGE SCALE GENOMIC DNA]</scope>
    <source>
        <strain evidence="2">PN_DK_2014</strain>
    </source>
</reference>
<gene>
    <name evidence="2" type="ORF">Tcan_03305</name>
</gene>
<dbReference type="EMBL" id="JPKZ01000261">
    <property type="protein sequence ID" value="KHN88175.1"/>
    <property type="molecule type" value="Genomic_DNA"/>
</dbReference>
<dbReference type="AlphaFoldDB" id="A0A0B2W4M1"/>
<comment type="caution">
    <text evidence="2">The sequence shown here is derived from an EMBL/GenBank/DDBJ whole genome shotgun (WGS) entry which is preliminary data.</text>
</comment>
<dbReference type="InterPro" id="IPR008962">
    <property type="entry name" value="PapD-like_sf"/>
</dbReference>
<evidence type="ECO:0000313" key="2">
    <source>
        <dbReference type="EMBL" id="KHN88175.1"/>
    </source>
</evidence>
<dbReference type="Proteomes" id="UP000031036">
    <property type="component" value="Unassembled WGS sequence"/>
</dbReference>
<feature type="transmembrane region" description="Helical" evidence="1">
    <location>
        <begin position="207"/>
        <end position="226"/>
    </location>
</feature>
<sequence length="227" mass="25524">MSTAETDVIVQRKSESEVTQATQLETYLLNGSVRGQKHSRKHVKPIVRFAANKDRPECARAIVRLRNVSEHPLYFKFKCEVDANIIAHPAGNGVVAPHSTHEFRLSWHRPPEISTWTNVRPSRLAVITNFFSGADFTDGRKCTTKLVGNITDAEQVSGDRPPATRLTFDLEGTTAVSSCHTPQEESRQEPMVLFYNRLTEWVQLHPMNVIVAVVIVVMVVAFALCFR</sequence>
<dbReference type="SUPFAM" id="SSF49354">
    <property type="entry name" value="PapD-like"/>
    <property type="match status" value="1"/>
</dbReference>
<keyword evidence="1" id="KW-1133">Transmembrane helix</keyword>
<evidence type="ECO:0000256" key="1">
    <source>
        <dbReference type="SAM" id="Phobius"/>
    </source>
</evidence>
<name>A0A0B2W4M1_TOXCA</name>
<organism evidence="2 3">
    <name type="scientific">Toxocara canis</name>
    <name type="common">Canine roundworm</name>
    <dbReference type="NCBI Taxonomy" id="6265"/>
    <lineage>
        <taxon>Eukaryota</taxon>
        <taxon>Metazoa</taxon>
        <taxon>Ecdysozoa</taxon>
        <taxon>Nematoda</taxon>
        <taxon>Chromadorea</taxon>
        <taxon>Rhabditida</taxon>
        <taxon>Spirurina</taxon>
        <taxon>Ascaridomorpha</taxon>
        <taxon>Ascaridoidea</taxon>
        <taxon>Toxocaridae</taxon>
        <taxon>Toxocara</taxon>
    </lineage>
</organism>